<dbReference type="SUPFAM" id="SSF53092">
    <property type="entry name" value="Creatinase/prolidase N-terminal domain"/>
    <property type="match status" value="1"/>
</dbReference>
<evidence type="ECO:0000313" key="8">
    <source>
        <dbReference type="Proteomes" id="UP000623681"/>
    </source>
</evidence>
<dbReference type="Pfam" id="PF01321">
    <property type="entry name" value="Creatinase_N"/>
    <property type="match status" value="1"/>
</dbReference>
<evidence type="ECO:0000259" key="4">
    <source>
        <dbReference type="Pfam" id="PF00557"/>
    </source>
</evidence>
<dbReference type="InterPro" id="IPR032416">
    <property type="entry name" value="Peptidase_M24_C"/>
</dbReference>
<feature type="domain" description="Peptidase M24 C-terminal" evidence="6">
    <location>
        <begin position="532"/>
        <end position="592"/>
    </location>
</feature>
<dbReference type="Gene3D" id="3.40.350.10">
    <property type="entry name" value="Creatinase/prolidase N-terminal domain"/>
    <property type="match status" value="2"/>
</dbReference>
<dbReference type="FunFam" id="3.40.350.10:FF:000003">
    <property type="entry name" value="Xaa-pro aminopeptidase P"/>
    <property type="match status" value="1"/>
</dbReference>
<comment type="caution">
    <text evidence="7">The sequence shown here is derived from an EMBL/GenBank/DDBJ whole genome shotgun (WGS) entry which is preliminary data.</text>
</comment>
<dbReference type="AlphaFoldDB" id="A0A937FID7"/>
<evidence type="ECO:0000256" key="3">
    <source>
        <dbReference type="ARBA" id="ARBA00022801"/>
    </source>
</evidence>
<evidence type="ECO:0000256" key="2">
    <source>
        <dbReference type="ARBA" id="ARBA00022723"/>
    </source>
</evidence>
<dbReference type="InterPro" id="IPR000994">
    <property type="entry name" value="Pept_M24"/>
</dbReference>
<keyword evidence="8" id="KW-1185">Reference proteome</keyword>
<dbReference type="CDD" id="cd01085">
    <property type="entry name" value="APP"/>
    <property type="match status" value="1"/>
</dbReference>
<organism evidence="7 8">
    <name type="scientific">Clostridium paridis</name>
    <dbReference type="NCBI Taxonomy" id="2803863"/>
    <lineage>
        <taxon>Bacteria</taxon>
        <taxon>Bacillati</taxon>
        <taxon>Bacillota</taxon>
        <taxon>Clostridia</taxon>
        <taxon>Eubacteriales</taxon>
        <taxon>Clostridiaceae</taxon>
        <taxon>Clostridium</taxon>
    </lineage>
</organism>
<dbReference type="InterPro" id="IPR036005">
    <property type="entry name" value="Creatinase/aminopeptidase-like"/>
</dbReference>
<protein>
    <submittedName>
        <fullName evidence="7">Aminopeptidase P family protein</fullName>
    </submittedName>
</protein>
<dbReference type="Proteomes" id="UP000623681">
    <property type="component" value="Unassembled WGS sequence"/>
</dbReference>
<reference evidence="7" key="1">
    <citation type="submission" date="2021-01" db="EMBL/GenBank/DDBJ databases">
        <title>Genome public.</title>
        <authorList>
            <person name="Liu C."/>
            <person name="Sun Q."/>
        </authorList>
    </citation>
    <scope>NUCLEOTIDE SEQUENCE</scope>
    <source>
        <strain evidence="7">YIM B02565</strain>
    </source>
</reference>
<dbReference type="PANTHER" id="PTHR43763:SF6">
    <property type="entry name" value="XAA-PRO AMINOPEPTIDASE 1"/>
    <property type="match status" value="1"/>
</dbReference>
<dbReference type="EMBL" id="JAESWA010000022">
    <property type="protein sequence ID" value="MBL4932131.1"/>
    <property type="molecule type" value="Genomic_DNA"/>
</dbReference>
<comment type="similarity">
    <text evidence="1">Belongs to the peptidase M24B family.</text>
</comment>
<dbReference type="RefSeq" id="WP_202768101.1">
    <property type="nucleotide sequence ID" value="NZ_JAESWA010000022.1"/>
</dbReference>
<dbReference type="SUPFAM" id="SSF55920">
    <property type="entry name" value="Creatinase/aminopeptidase"/>
    <property type="match status" value="1"/>
</dbReference>
<proteinExistence type="inferred from homology"/>
<name>A0A937FID7_9CLOT</name>
<dbReference type="GO" id="GO:0070006">
    <property type="term" value="F:metalloaminopeptidase activity"/>
    <property type="evidence" value="ECO:0007669"/>
    <property type="project" value="InterPro"/>
</dbReference>
<accession>A0A937FID7</accession>
<evidence type="ECO:0000259" key="6">
    <source>
        <dbReference type="Pfam" id="PF16188"/>
    </source>
</evidence>
<evidence type="ECO:0000259" key="5">
    <source>
        <dbReference type="Pfam" id="PF01321"/>
    </source>
</evidence>
<dbReference type="InterPro" id="IPR050422">
    <property type="entry name" value="X-Pro_aminopeptidase_P"/>
</dbReference>
<keyword evidence="7" id="KW-0031">Aminopeptidase</keyword>
<dbReference type="GO" id="GO:0005737">
    <property type="term" value="C:cytoplasm"/>
    <property type="evidence" value="ECO:0007669"/>
    <property type="project" value="UniProtKB-ARBA"/>
</dbReference>
<feature type="domain" description="Peptidase M24" evidence="4">
    <location>
        <begin position="310"/>
        <end position="521"/>
    </location>
</feature>
<keyword evidence="3" id="KW-0378">Hydrolase</keyword>
<keyword evidence="7" id="KW-0645">Protease</keyword>
<dbReference type="InterPro" id="IPR000587">
    <property type="entry name" value="Creatinase_N"/>
</dbReference>
<dbReference type="FunFam" id="3.90.230.10:FF:000009">
    <property type="entry name" value="xaa-Pro aminopeptidase 2"/>
    <property type="match status" value="1"/>
</dbReference>
<dbReference type="Pfam" id="PF16189">
    <property type="entry name" value="Creatinase_N_2"/>
    <property type="match status" value="1"/>
</dbReference>
<dbReference type="Pfam" id="PF00557">
    <property type="entry name" value="Peptidase_M24"/>
    <property type="match status" value="1"/>
</dbReference>
<evidence type="ECO:0000313" key="7">
    <source>
        <dbReference type="EMBL" id="MBL4932131.1"/>
    </source>
</evidence>
<gene>
    <name evidence="7" type="ORF">JK634_09970</name>
</gene>
<dbReference type="GO" id="GO:0046872">
    <property type="term" value="F:metal ion binding"/>
    <property type="evidence" value="ECO:0007669"/>
    <property type="project" value="UniProtKB-KW"/>
</dbReference>
<evidence type="ECO:0000256" key="1">
    <source>
        <dbReference type="ARBA" id="ARBA00008766"/>
    </source>
</evidence>
<feature type="domain" description="Creatinase N-terminal" evidence="5">
    <location>
        <begin position="7"/>
        <end position="133"/>
    </location>
</feature>
<dbReference type="PANTHER" id="PTHR43763">
    <property type="entry name" value="XAA-PRO AMINOPEPTIDASE 1"/>
    <property type="match status" value="1"/>
</dbReference>
<keyword evidence="2" id="KW-0479">Metal-binding</keyword>
<dbReference type="Gene3D" id="3.90.230.10">
    <property type="entry name" value="Creatinase/methionine aminopeptidase superfamily"/>
    <property type="match status" value="1"/>
</dbReference>
<dbReference type="InterPro" id="IPR029149">
    <property type="entry name" value="Creatin/AminoP/Spt16_N"/>
</dbReference>
<dbReference type="InterPro" id="IPR033740">
    <property type="entry name" value="Pept_M24B"/>
</dbReference>
<dbReference type="Pfam" id="PF16188">
    <property type="entry name" value="Peptidase_M24_C"/>
    <property type="match status" value="1"/>
</dbReference>
<sequence>MNVRDKIKQLRELMIKSNVQAYIVPSYDAHQSEYVAEYFKCRQWVSGFTGSAGTIVVTLEDAGLWTDGRYYIQAENELNGTGIRLFRMVDPGVPSYTEWLKETLKENDMIGLDGRVFSINMVKAMEKELNDKKISLKIDLDLIDELWKDRPEIPMDKIFIHDVKYAGKSRSEKLTKVRNMMKTKGANYHLLSSLDDIAWLLNVRGNDVPNNPVVLSNILISMEECYLFINLQKVPNEVKLELESEGIVLRDYYEIENDLKKLKSEDSIIFDGDKVNASLYYSINNQARKIEDINITTNLKSIKNETEIENLRQCEINDGVAMVRFIKWLKENVGKELITEMSADKKLQEFRSEQELFVGPSFDTIAGYKDHAAMMHYKANDEIQYILKNKGLFLVDSGGQYLNGTTDTTRTIVLGELTEEEKRDFTLVLKGHIGLSSAKFLYGATGSNLDILARQPIWEQGLDYKCGTGHGVGFFLNVHEGPHRISQVPNEIKLEKGMIITNEPGIYREGKHGIRTENMMVACEDIKTEFGKFMKFEAITYCPIDLDGIDKDMLTENEIKWINNYHKDVYLKLAPKLTQEEREWLKEQTRNI</sequence>